<accession>A0A8F9TRX1</accession>
<dbReference type="AlphaFoldDB" id="A0A8F9TRX1"/>
<evidence type="ECO:0000256" key="5">
    <source>
        <dbReference type="ARBA" id="ARBA00022801"/>
    </source>
</evidence>
<dbReference type="SUPFAM" id="SSF56784">
    <property type="entry name" value="HAD-like"/>
    <property type="match status" value="1"/>
</dbReference>
<dbReference type="Pfam" id="PF08282">
    <property type="entry name" value="Hydrolase_3"/>
    <property type="match status" value="1"/>
</dbReference>
<dbReference type="InterPro" id="IPR010023">
    <property type="entry name" value="KdsC_fam"/>
</dbReference>
<feature type="binding site" evidence="7">
    <location>
        <position position="119"/>
    </location>
    <ligand>
        <name>Mg(2+)</name>
        <dbReference type="ChEBI" id="CHEBI:18420"/>
    </ligand>
</feature>
<dbReference type="EMBL" id="CP080507">
    <property type="protein sequence ID" value="QYM77881.1"/>
    <property type="molecule type" value="Genomic_DNA"/>
</dbReference>
<dbReference type="SFLD" id="SFLDS00003">
    <property type="entry name" value="Haloacid_Dehalogenase"/>
    <property type="match status" value="1"/>
</dbReference>
<dbReference type="KEGG" id="ole:K0B96_11185"/>
<evidence type="ECO:0000256" key="7">
    <source>
        <dbReference type="PIRSR" id="PIRSR006118-2"/>
    </source>
</evidence>
<evidence type="ECO:0000256" key="4">
    <source>
        <dbReference type="ARBA" id="ARBA00022723"/>
    </source>
</evidence>
<dbReference type="InterPro" id="IPR050793">
    <property type="entry name" value="CMP-NeuNAc_synthase"/>
</dbReference>
<dbReference type="Gene3D" id="3.40.50.1000">
    <property type="entry name" value="HAD superfamily/HAD-like"/>
    <property type="match status" value="1"/>
</dbReference>
<feature type="binding site" evidence="7">
    <location>
        <position position="28"/>
    </location>
    <ligand>
        <name>substrate</name>
    </ligand>
</feature>
<comment type="similarity">
    <text evidence="2">Belongs to the KdsC family.</text>
</comment>
<dbReference type="GO" id="GO:0008781">
    <property type="term" value="F:N-acylneuraminate cytidylyltransferase activity"/>
    <property type="evidence" value="ECO:0007669"/>
    <property type="project" value="TreeGrafter"/>
</dbReference>
<keyword evidence="9" id="KW-1185">Reference proteome</keyword>
<dbReference type="SFLD" id="SFLDG01136">
    <property type="entry name" value="C1.6:_Phosphoserine_Phosphatas"/>
    <property type="match status" value="1"/>
</dbReference>
<keyword evidence="6 7" id="KW-0460">Magnesium</keyword>
<proteinExistence type="inferred from homology"/>
<gene>
    <name evidence="8" type="ORF">K0B96_11185</name>
</gene>
<dbReference type="PANTHER" id="PTHR21485:SF3">
    <property type="entry name" value="N-ACYLNEURAMINATE CYTIDYLYLTRANSFERASE"/>
    <property type="match status" value="1"/>
</dbReference>
<dbReference type="SFLD" id="SFLDG01138">
    <property type="entry name" value="C1.6.2:_Deoxy-d-mannose-octulo"/>
    <property type="match status" value="1"/>
</dbReference>
<protein>
    <submittedName>
        <fullName evidence="8">HAD hydrolase family protein</fullName>
    </submittedName>
</protein>
<dbReference type="GO" id="GO:0016788">
    <property type="term" value="F:hydrolase activity, acting on ester bonds"/>
    <property type="evidence" value="ECO:0007669"/>
    <property type="project" value="InterPro"/>
</dbReference>
<reference evidence="8" key="1">
    <citation type="submission" date="2021-08" db="EMBL/GenBank/DDBJ databases">
        <title>Genome of a novel bacterium of the phylum Verrucomicrobia, Oleiharenicola sp. KSB-15.</title>
        <authorList>
            <person name="Chung J.-H."/>
            <person name="Ahn J.-H."/>
            <person name="Yoon Y."/>
            <person name="Kim D.-Y."/>
            <person name="An S.-H."/>
            <person name="Park I."/>
            <person name="Yeon J."/>
        </authorList>
    </citation>
    <scope>NUCLEOTIDE SEQUENCE</scope>
    <source>
        <strain evidence="8">KSB-15</strain>
    </source>
</reference>
<dbReference type="PANTHER" id="PTHR21485">
    <property type="entry name" value="HAD SUPERFAMILY MEMBERS CMAS AND KDSC"/>
    <property type="match status" value="1"/>
</dbReference>
<dbReference type="InterPro" id="IPR023214">
    <property type="entry name" value="HAD_sf"/>
</dbReference>
<dbReference type="RefSeq" id="WP_220160985.1">
    <property type="nucleotide sequence ID" value="NZ_CP080507.1"/>
</dbReference>
<evidence type="ECO:0000313" key="9">
    <source>
        <dbReference type="Proteomes" id="UP000825051"/>
    </source>
</evidence>
<dbReference type="Proteomes" id="UP000825051">
    <property type="component" value="Chromosome"/>
</dbReference>
<name>A0A8F9TRX1_9BACT</name>
<keyword evidence="5 8" id="KW-0378">Hydrolase</keyword>
<evidence type="ECO:0000256" key="2">
    <source>
        <dbReference type="ARBA" id="ARBA00005893"/>
    </source>
</evidence>
<evidence type="ECO:0000256" key="1">
    <source>
        <dbReference type="ARBA" id="ARBA00001946"/>
    </source>
</evidence>
<keyword evidence="4 7" id="KW-0479">Metal-binding</keyword>
<evidence type="ECO:0000256" key="6">
    <source>
        <dbReference type="ARBA" id="ARBA00022842"/>
    </source>
</evidence>
<evidence type="ECO:0000313" key="8">
    <source>
        <dbReference type="EMBL" id="QYM77881.1"/>
    </source>
</evidence>
<feature type="binding site" evidence="7">
    <location>
        <position position="26"/>
    </location>
    <ligand>
        <name>Mg(2+)</name>
        <dbReference type="ChEBI" id="CHEBI:18420"/>
    </ligand>
</feature>
<dbReference type="GO" id="GO:0046872">
    <property type="term" value="F:metal ion binding"/>
    <property type="evidence" value="ECO:0007669"/>
    <property type="project" value="UniProtKB-KW"/>
</dbReference>
<evidence type="ECO:0000256" key="3">
    <source>
        <dbReference type="ARBA" id="ARBA00011881"/>
    </source>
</evidence>
<sequence>MPARSTAPRPTPTRADWARVRLFAMDVDGVLTDGNVFIAHGRSELKSFSILDGSGLKRAIRQGVAIAWISGRPSPATTARAKELGIPHVVQGRSDKLTALQELARELNLHADDCVYMGDDDIDAPAMRWARIGVSVPGAMAVAHAAADYITQRDGGRGAVREVCDLILAARAAKKATG</sequence>
<dbReference type="NCBIfam" id="TIGR01670">
    <property type="entry name" value="KdsC-phosphatas"/>
    <property type="match status" value="1"/>
</dbReference>
<dbReference type="PIRSF" id="PIRSF006118">
    <property type="entry name" value="KDO8-P_Ptase"/>
    <property type="match status" value="1"/>
</dbReference>
<comment type="subunit">
    <text evidence="3">Homotetramer.</text>
</comment>
<dbReference type="InterPro" id="IPR036412">
    <property type="entry name" value="HAD-like_sf"/>
</dbReference>
<comment type="cofactor">
    <cofactor evidence="1 7">
        <name>Mg(2+)</name>
        <dbReference type="ChEBI" id="CHEBI:18420"/>
    </cofactor>
</comment>
<organism evidence="8 9">
    <name type="scientific">Horticoccus luteus</name>
    <dbReference type="NCBI Taxonomy" id="2862869"/>
    <lineage>
        <taxon>Bacteria</taxon>
        <taxon>Pseudomonadati</taxon>
        <taxon>Verrucomicrobiota</taxon>
        <taxon>Opitutia</taxon>
        <taxon>Opitutales</taxon>
        <taxon>Opitutaceae</taxon>
        <taxon>Horticoccus</taxon>
    </lineage>
</organism>
<dbReference type="FunFam" id="3.40.50.1000:FF:000029">
    <property type="entry name" value="3-deoxy-D-manno-octulosonate 8-phosphate phosphatase KdsC"/>
    <property type="match status" value="1"/>
</dbReference>